<dbReference type="GeneID" id="64593327"/>
<dbReference type="GO" id="GO:0003677">
    <property type="term" value="F:DNA binding"/>
    <property type="evidence" value="ECO:0007669"/>
    <property type="project" value="InterPro"/>
</dbReference>
<dbReference type="GO" id="GO:0003918">
    <property type="term" value="F:DNA topoisomerase type II (double strand cut, ATP-hydrolyzing) activity"/>
    <property type="evidence" value="ECO:0007669"/>
    <property type="project" value="InterPro"/>
</dbReference>
<evidence type="ECO:0000313" key="3">
    <source>
        <dbReference type="Proteomes" id="UP000719766"/>
    </source>
</evidence>
<protein>
    <recommendedName>
        <fullName evidence="4">Zn(2)-C6 fungal-type domain-containing protein</fullName>
    </recommendedName>
</protein>
<dbReference type="RefSeq" id="XP_041166865.1">
    <property type="nucleotide sequence ID" value="XM_041299563.1"/>
</dbReference>
<dbReference type="OrthoDB" id="10417258at2759"/>
<dbReference type="InterPro" id="IPR018522">
    <property type="entry name" value="TopoIIA_CS"/>
</dbReference>
<evidence type="ECO:0000256" key="1">
    <source>
        <dbReference type="SAM" id="MobiDB-lite"/>
    </source>
</evidence>
<sequence>MTPSEEANAALNDTLKDLKEGDSATALALLDEIARRLAKDLKLYGGSATSFSPQLLSCAAVVRQYAKGGMFTSSPDWTTIGDNDPCIKDHPCFQKTIHYRAPTGSDKTEPDLASLAQMDVQQAVLSFPSLDGPKGSPIADVQTPVKLLPHTEKPQDTISLQTFGAMAPHSPPPTLTKALEPLTPLPSSMAPTKTPEQTVLTWDPKTREKTHRQHRNDKKRQPAKWGQDSQIATLWKCDKCTKLDIPCIVLPDKKFGYTRLACANCDQMKITCAIDGVGVRQRMQAKAAAATSQPARNSRTRMKTSCAISKTPEKPGPPAGVPMSTVPTVGTSRRPEQGNQPALENRTDPEPTARDILQGIRDLGRRLDLLATNERVDALEVRVHSVENVLHQRLDALEQRLNASDAR</sequence>
<dbReference type="Proteomes" id="UP000719766">
    <property type="component" value="Unassembled WGS sequence"/>
</dbReference>
<organism evidence="2 3">
    <name type="scientific">Suillus plorans</name>
    <dbReference type="NCBI Taxonomy" id="116603"/>
    <lineage>
        <taxon>Eukaryota</taxon>
        <taxon>Fungi</taxon>
        <taxon>Dikarya</taxon>
        <taxon>Basidiomycota</taxon>
        <taxon>Agaricomycotina</taxon>
        <taxon>Agaricomycetes</taxon>
        <taxon>Agaricomycetidae</taxon>
        <taxon>Boletales</taxon>
        <taxon>Suillineae</taxon>
        <taxon>Suillaceae</taxon>
        <taxon>Suillus</taxon>
    </lineage>
</organism>
<feature type="region of interest" description="Disordered" evidence="1">
    <location>
        <begin position="204"/>
        <end position="228"/>
    </location>
</feature>
<feature type="region of interest" description="Disordered" evidence="1">
    <location>
        <begin position="288"/>
        <end position="351"/>
    </location>
</feature>
<gene>
    <name evidence="2" type="ORF">HD556DRAFT_1302881</name>
</gene>
<accession>A0A9P7DY80</accession>
<comment type="caution">
    <text evidence="2">The sequence shown here is derived from an EMBL/GenBank/DDBJ whole genome shotgun (WGS) entry which is preliminary data.</text>
</comment>
<dbReference type="PROSITE" id="PS00177">
    <property type="entry name" value="TOPOISOMERASE_II"/>
    <property type="match status" value="1"/>
</dbReference>
<evidence type="ECO:0000313" key="2">
    <source>
        <dbReference type="EMBL" id="KAG1806394.1"/>
    </source>
</evidence>
<dbReference type="GO" id="GO:0006265">
    <property type="term" value="P:DNA topological change"/>
    <property type="evidence" value="ECO:0007669"/>
    <property type="project" value="InterPro"/>
</dbReference>
<feature type="compositionally biased region" description="Basic residues" evidence="1">
    <location>
        <begin position="208"/>
        <end position="222"/>
    </location>
</feature>
<reference evidence="2" key="1">
    <citation type="journal article" date="2020" name="New Phytol.">
        <title>Comparative genomics reveals dynamic genome evolution in host specialist ectomycorrhizal fungi.</title>
        <authorList>
            <person name="Lofgren L.A."/>
            <person name="Nguyen N.H."/>
            <person name="Vilgalys R."/>
            <person name="Ruytinx J."/>
            <person name="Liao H.L."/>
            <person name="Branco S."/>
            <person name="Kuo A."/>
            <person name="LaButti K."/>
            <person name="Lipzen A."/>
            <person name="Andreopoulos W."/>
            <person name="Pangilinan J."/>
            <person name="Riley R."/>
            <person name="Hundley H."/>
            <person name="Na H."/>
            <person name="Barry K."/>
            <person name="Grigoriev I.V."/>
            <person name="Stajich J.E."/>
            <person name="Kennedy P.G."/>
        </authorList>
    </citation>
    <scope>NUCLEOTIDE SEQUENCE</scope>
    <source>
        <strain evidence="2">S12</strain>
    </source>
</reference>
<dbReference type="AlphaFoldDB" id="A0A9P7DY80"/>
<dbReference type="GO" id="GO:0005524">
    <property type="term" value="F:ATP binding"/>
    <property type="evidence" value="ECO:0007669"/>
    <property type="project" value="InterPro"/>
</dbReference>
<name>A0A9P7DY80_9AGAM</name>
<keyword evidence="3" id="KW-1185">Reference proteome</keyword>
<dbReference type="EMBL" id="JABBWE010000002">
    <property type="protein sequence ID" value="KAG1806394.1"/>
    <property type="molecule type" value="Genomic_DNA"/>
</dbReference>
<evidence type="ECO:0008006" key="4">
    <source>
        <dbReference type="Google" id="ProtNLM"/>
    </source>
</evidence>
<proteinExistence type="predicted"/>
<feature type="compositionally biased region" description="Polar residues" evidence="1">
    <location>
        <begin position="325"/>
        <end position="342"/>
    </location>
</feature>